<sequence length="1016" mass="115243">MDDDDEWDAELTDLTENVNLLDLGGKLEPFLIAHDREAVIRMNKANIAWGVQYEIARGVSQKSWTWADVTDERLEMLQGSNLEKAPLVIDVFGKGPGTLEAFLQAEKIFGELDREQKAKLENEGRGLGLRGAWEGVEDWYGGRVQQIARLRKVPGVEGYSIMLDRMQHGKSNRVTRFFGSRSILQIRIEEKLVRSQGTKIMEFLSRRQVICGRIFYPFFAKENKVYLVECNEDLDRKTRISEGDQYRISWKGFISWHNPMELNRHQPISKWSTRWALVLSTSKPVLMFDPRNIFFIDDICEHYANGYLQSTEEIMTDGCGFMNWSACRAIGIAMQSQILPIVIQGRIAGAKGLWLLHPDAKHHDQSEPPMIWIRSSQNKIQLPPLETLDRSHCILDLVRLPRLTVPSAINRQTITNLSANGVPDSAIEKLLEEGLLSEIEPLTNWTAINFRAHLAKAIENAGGLVGGRRGRQAGLEARAFTYIPDESDENEDLRDGAYKDGLVDRYAESGCPTNLYEVARELLLAGFSPLELSLLRDKLKKIIEMVTRTYVDQYRISVPYSVEAFIVPDPVGVLEEGEIFFRSSERFGDELSIDPTTFTGPVLVMRNPTMVASDIQKVNAVSRDELLSYVNVIVFSTKGSQSLASYLGGGDTVTILADRSIVDTFKNAKTVREPNDLRDNFQPEIEKVSAFCDRISNMDDATQAYELGKKLLAGLSDSKVGMYSRFHENVVYSRGYSDPEAIRLAYMFTTCLDATKSGLRLKDDVYDKDHKRFFNPQPEYVLAKDGSEFSGIRIRPENVRQRPRSLGPFILDTLRKRGLKLQHDVLARYNNLCNGLAEAHDVDLLKPYERVMDWLKEPENATRHSSLSDELFILRQHIQEMYWKFKKEVSAYDFQKRNPGLDKEGHRGLSRRALVQEIVTEFWNSASGSKLKDSKTFLNPKEYMASYAYQFSFSCGVGDRNKMYAKDFAFAVAHSELCSIKATASESGGFFATRRLADYLMLHGPLLKASVKAAGN</sequence>
<dbReference type="EC" id="2.7.7.48" evidence="1"/>
<dbReference type="Proteomes" id="UP000053477">
    <property type="component" value="Unassembled WGS sequence"/>
</dbReference>
<dbReference type="STRING" id="27342.A0A0H2S9Q5"/>
<name>A0A0H2S9Q5_9AGAM</name>
<dbReference type="InterPro" id="IPR007855">
    <property type="entry name" value="RDRP"/>
</dbReference>
<dbReference type="AlphaFoldDB" id="A0A0H2S9Q5"/>
<protein>
    <recommendedName>
        <fullName evidence="1">RNA-dependent RNA polymerase</fullName>
        <ecNumber evidence="1">2.7.7.48</ecNumber>
    </recommendedName>
</protein>
<dbReference type="OrthoDB" id="10055769at2759"/>
<keyword evidence="1" id="KW-0696">RNA-directed RNA polymerase</keyword>
<dbReference type="PANTHER" id="PTHR23079:SF14">
    <property type="entry name" value="RNA-DEPENDENT RNA POLYMERASE"/>
    <property type="match status" value="1"/>
</dbReference>
<feature type="domain" description="RDRP core" evidence="2">
    <location>
        <begin position="160"/>
        <end position="784"/>
    </location>
</feature>
<dbReference type="GO" id="GO:0030422">
    <property type="term" value="P:siRNA processing"/>
    <property type="evidence" value="ECO:0007669"/>
    <property type="project" value="TreeGrafter"/>
</dbReference>
<accession>A0A0H2S9Q5</accession>
<dbReference type="InParanoid" id="A0A0H2S9Q5"/>
<keyword evidence="1" id="KW-0548">Nucleotidyltransferase</keyword>
<evidence type="ECO:0000313" key="4">
    <source>
        <dbReference type="Proteomes" id="UP000053477"/>
    </source>
</evidence>
<evidence type="ECO:0000256" key="1">
    <source>
        <dbReference type="RuleBase" id="RU363098"/>
    </source>
</evidence>
<reference evidence="3 4" key="1">
    <citation type="submission" date="2015-04" db="EMBL/GenBank/DDBJ databases">
        <title>Complete genome sequence of Schizopora paradoxa KUC8140, a cosmopolitan wood degrader in East Asia.</title>
        <authorList>
            <consortium name="DOE Joint Genome Institute"/>
            <person name="Min B."/>
            <person name="Park H."/>
            <person name="Jang Y."/>
            <person name="Kim J.-J."/>
            <person name="Kim K.H."/>
            <person name="Pangilinan J."/>
            <person name="Lipzen A."/>
            <person name="Riley R."/>
            <person name="Grigoriev I.V."/>
            <person name="Spatafora J.W."/>
            <person name="Choi I.-G."/>
        </authorList>
    </citation>
    <scope>NUCLEOTIDE SEQUENCE [LARGE SCALE GENOMIC DNA]</scope>
    <source>
        <strain evidence="3 4">KUC8140</strain>
    </source>
</reference>
<gene>
    <name evidence="3" type="ORF">SCHPADRAFT_816328</name>
</gene>
<dbReference type="PANTHER" id="PTHR23079">
    <property type="entry name" value="RNA-DEPENDENT RNA POLYMERASE"/>
    <property type="match status" value="1"/>
</dbReference>
<proteinExistence type="inferred from homology"/>
<evidence type="ECO:0000259" key="2">
    <source>
        <dbReference type="Pfam" id="PF05183"/>
    </source>
</evidence>
<dbReference type="Pfam" id="PF05183">
    <property type="entry name" value="RdRP"/>
    <property type="match status" value="1"/>
</dbReference>
<dbReference type="GO" id="GO:0003723">
    <property type="term" value="F:RNA binding"/>
    <property type="evidence" value="ECO:0007669"/>
    <property type="project" value="UniProtKB-KW"/>
</dbReference>
<comment type="catalytic activity">
    <reaction evidence="1">
        <text>RNA(n) + a ribonucleoside 5'-triphosphate = RNA(n+1) + diphosphate</text>
        <dbReference type="Rhea" id="RHEA:21248"/>
        <dbReference type="Rhea" id="RHEA-COMP:14527"/>
        <dbReference type="Rhea" id="RHEA-COMP:17342"/>
        <dbReference type="ChEBI" id="CHEBI:33019"/>
        <dbReference type="ChEBI" id="CHEBI:61557"/>
        <dbReference type="ChEBI" id="CHEBI:140395"/>
        <dbReference type="EC" id="2.7.7.48"/>
    </reaction>
</comment>
<evidence type="ECO:0000313" key="3">
    <source>
        <dbReference type="EMBL" id="KLO20599.1"/>
    </source>
</evidence>
<keyword evidence="1" id="KW-0694">RNA-binding</keyword>
<keyword evidence="4" id="KW-1185">Reference proteome</keyword>
<dbReference type="InterPro" id="IPR057596">
    <property type="entry name" value="RDRP_core"/>
</dbReference>
<comment type="similarity">
    <text evidence="1">Belongs to the RdRP family.</text>
</comment>
<organism evidence="3 4">
    <name type="scientific">Schizopora paradoxa</name>
    <dbReference type="NCBI Taxonomy" id="27342"/>
    <lineage>
        <taxon>Eukaryota</taxon>
        <taxon>Fungi</taxon>
        <taxon>Dikarya</taxon>
        <taxon>Basidiomycota</taxon>
        <taxon>Agaricomycotina</taxon>
        <taxon>Agaricomycetes</taxon>
        <taxon>Hymenochaetales</taxon>
        <taxon>Schizoporaceae</taxon>
        <taxon>Schizopora</taxon>
    </lineage>
</organism>
<keyword evidence="1" id="KW-0808">Transferase</keyword>
<dbReference type="EMBL" id="KQ085882">
    <property type="protein sequence ID" value="KLO20599.1"/>
    <property type="molecule type" value="Genomic_DNA"/>
</dbReference>
<dbReference type="GO" id="GO:0031380">
    <property type="term" value="C:nuclear RNA-directed RNA polymerase complex"/>
    <property type="evidence" value="ECO:0007669"/>
    <property type="project" value="TreeGrafter"/>
</dbReference>
<dbReference type="GO" id="GO:0003968">
    <property type="term" value="F:RNA-directed RNA polymerase activity"/>
    <property type="evidence" value="ECO:0007669"/>
    <property type="project" value="UniProtKB-KW"/>
</dbReference>